<sequence length="196" mass="21845">MKIGVVSDLTGGADICSPVADLSSLQANAYLSVGETVLFAFSSPKEEYSFTNEALITICGESAMSSKRMVNRIEYQTEPVRNVRFETCGITDRDCELKFGIGAKEISIDIAKAEVVAGQRFYRVLLELSRKQIENLRRWDFAKLALDASVRSMTVQDATGKMLVEQASNVHAWYAQLFEQTNPRDYRAVLETALAR</sequence>
<dbReference type="PANTHER" id="PTHR35796:SF3">
    <property type="entry name" value="BHLH DOMAIN-CONTAINING PROTEIN"/>
    <property type="match status" value="1"/>
</dbReference>
<accession>A0AAD5LE44</accession>
<proteinExistence type="predicted"/>
<dbReference type="Gene3D" id="2.30.29.50">
    <property type="entry name" value="Bacterial Pleckstrin homology domain"/>
    <property type="match status" value="1"/>
</dbReference>
<dbReference type="AlphaFoldDB" id="A0AAD5LE44"/>
<dbReference type="InterPro" id="IPR012544">
    <property type="entry name" value="PHb"/>
</dbReference>
<dbReference type="Proteomes" id="UP001209570">
    <property type="component" value="Unassembled WGS sequence"/>
</dbReference>
<dbReference type="PANTHER" id="PTHR35796">
    <property type="entry name" value="HYPOTHETICAL CYTOSOLIC PROTEIN"/>
    <property type="match status" value="1"/>
</dbReference>
<feature type="domain" description="Bacterial Pleckstrin homology" evidence="1">
    <location>
        <begin position="27"/>
        <end position="127"/>
    </location>
</feature>
<evidence type="ECO:0000259" key="1">
    <source>
        <dbReference type="Pfam" id="PF08000"/>
    </source>
</evidence>
<keyword evidence="3" id="KW-1185">Reference proteome</keyword>
<comment type="caution">
    <text evidence="2">The sequence shown here is derived from an EMBL/GenBank/DDBJ whole genome shotgun (WGS) entry which is preliminary data.</text>
</comment>
<dbReference type="EMBL" id="JAKCXM010000290">
    <property type="protein sequence ID" value="KAJ0396552.1"/>
    <property type="molecule type" value="Genomic_DNA"/>
</dbReference>
<dbReference type="InterPro" id="IPR037063">
    <property type="entry name" value="PHb_sf"/>
</dbReference>
<evidence type="ECO:0000313" key="3">
    <source>
        <dbReference type="Proteomes" id="UP001209570"/>
    </source>
</evidence>
<organism evidence="2 3">
    <name type="scientific">Pythium insidiosum</name>
    <name type="common">Pythiosis disease agent</name>
    <dbReference type="NCBI Taxonomy" id="114742"/>
    <lineage>
        <taxon>Eukaryota</taxon>
        <taxon>Sar</taxon>
        <taxon>Stramenopiles</taxon>
        <taxon>Oomycota</taxon>
        <taxon>Peronosporomycetes</taxon>
        <taxon>Pythiales</taxon>
        <taxon>Pythiaceae</taxon>
        <taxon>Pythium</taxon>
    </lineage>
</organism>
<gene>
    <name evidence="2" type="ORF">P43SY_009461</name>
</gene>
<reference evidence="2" key="1">
    <citation type="submission" date="2021-12" db="EMBL/GenBank/DDBJ databases">
        <title>Prjna785345.</title>
        <authorList>
            <person name="Rujirawat T."/>
            <person name="Krajaejun T."/>
        </authorList>
    </citation>
    <scope>NUCLEOTIDE SEQUENCE</scope>
    <source>
        <strain evidence="2">Pi057C3</strain>
    </source>
</reference>
<dbReference type="SUPFAM" id="SSF50729">
    <property type="entry name" value="PH domain-like"/>
    <property type="match status" value="1"/>
</dbReference>
<evidence type="ECO:0000313" key="2">
    <source>
        <dbReference type="EMBL" id="KAJ0396552.1"/>
    </source>
</evidence>
<dbReference type="Pfam" id="PF08000">
    <property type="entry name" value="bPH_1"/>
    <property type="match status" value="1"/>
</dbReference>
<name>A0AAD5LE44_PYTIN</name>
<dbReference type="Gene3D" id="1.10.287.210">
    <property type="match status" value="1"/>
</dbReference>
<protein>
    <recommendedName>
        <fullName evidence="1">Bacterial Pleckstrin homology domain-containing protein</fullName>
    </recommendedName>
</protein>